<comment type="caution">
    <text evidence="1">The sequence shown here is derived from an EMBL/GenBank/DDBJ whole genome shotgun (WGS) entry which is preliminary data.</text>
</comment>
<gene>
    <name evidence="1" type="ORF">MW7_003780</name>
</gene>
<name>A0ACD3ST33_9BURK</name>
<keyword evidence="1" id="KW-0808">Transferase</keyword>
<keyword evidence="1" id="KW-0418">Kinase</keyword>
<dbReference type="EMBL" id="AKCV02000011">
    <property type="protein sequence ID" value="TMS59362.1"/>
    <property type="molecule type" value="Genomic_DNA"/>
</dbReference>
<accession>A0ACD3ST33</accession>
<protein>
    <submittedName>
        <fullName evidence="1">Shikimate kinase</fullName>
    </submittedName>
</protein>
<sequence length="189" mass="21292">MNPNNIFFVGLMGAGKTTVGKSVAKRLGRPFFDSDHEIEARCGVRIPTIFELEGEDGFRQREALAIDELTRREGIVLATGGGAVLRPENRAHLHERGVVVYLRANPYDLWQRTRHDRNRPLLQTENPRAKLEALYAQRDPLYREVAHFVIETGKPSVAQLVNMVLMQLEIGGAIPPAPTDARHDDHPER</sequence>
<proteinExistence type="predicted"/>
<evidence type="ECO:0000313" key="2">
    <source>
        <dbReference type="Proteomes" id="UP000004277"/>
    </source>
</evidence>
<reference evidence="1" key="1">
    <citation type="submission" date="2019-05" db="EMBL/GenBank/DDBJ databases">
        <title>Revised genome assembly of Burkholderiaceae (previously Ralstonia) sp. PBA.</title>
        <authorList>
            <person name="Gan H.M."/>
        </authorList>
    </citation>
    <scope>NUCLEOTIDE SEQUENCE</scope>
    <source>
        <strain evidence="1">PBA</strain>
    </source>
</reference>
<dbReference type="Proteomes" id="UP000004277">
    <property type="component" value="Unassembled WGS sequence"/>
</dbReference>
<evidence type="ECO:0000313" key="1">
    <source>
        <dbReference type="EMBL" id="TMS59362.1"/>
    </source>
</evidence>
<keyword evidence="2" id="KW-1185">Reference proteome</keyword>
<organism evidence="1 2">
    <name type="scientific">Imbroritus primus</name>
    <dbReference type="NCBI Taxonomy" id="3058603"/>
    <lineage>
        <taxon>Bacteria</taxon>
        <taxon>Pseudomonadati</taxon>
        <taxon>Pseudomonadota</taxon>
        <taxon>Betaproteobacteria</taxon>
        <taxon>Burkholderiales</taxon>
        <taxon>Burkholderiaceae</taxon>
        <taxon>Imbroritus</taxon>
    </lineage>
</organism>